<keyword evidence="2" id="KW-1185">Reference proteome</keyword>
<dbReference type="EMBL" id="JASBWR010000014">
    <property type="protein sequence ID" value="KAJ9110062.1"/>
    <property type="molecule type" value="Genomic_DNA"/>
</dbReference>
<name>A0ACC2WEH9_9TREE</name>
<accession>A0ACC2WEH9</accession>
<dbReference type="Proteomes" id="UP001241377">
    <property type="component" value="Unassembled WGS sequence"/>
</dbReference>
<sequence length="1068" mass="117250">MADSQELKYLSTRGGDERLTFEEAVLRGLAPNGGLYIPDRIPALPSDWRTTWSGLSFPDLSFRILSLFIPPTSIPSADLKDIIDRSYATFRHENTTPLKQVGDREFVLELWHGPTFAFKDVALQFLGNVFEYCLKRKNAQLSEGHPRHKLTVVGATSGDTGSAAIYGLRGKQDISIFILYPWGRVSPIQEAQMATVPDENVHCVAVDGTFDDCQDTVKTLFNDVEFNATHRLGAINSINWARILAQIVYYFHAYLSLPASSRDGGEVTFSVPTGNFGDVLAGWYAKRLGLPMRQLVVATNENDILARFWANGVYSKPSSDDYSANETQAAATEVAQGSSDGAQAEAKGGVKETLSPAMDILVSSNFERLLFYLAYDTQAVPSASAADETGASAVVPGTKGAGDAGDAQDRVRRAQATVQAWMNELKTNGRVDLRQIWNKAREDFVAERVSDDETVRQIRKFYSRESKYGPYVVDPHTAVGLAATERVIKTAPESTTFVTLSTAHPAKFDAAVQQALPAAEFPSFDFRGQVMPDELKLLDGLEKRVTRVKDEQGVRELIERVAMESREATPVQNAASPTPTAGTECSLKPSRLFLQDLFRHKNTDTYLADPSVQSLATMASLGETAGAASVRVAGQNSFAQQQTRKPSTPWRFLSSPIRKSEAHGLNSGGHRPPESSPVAASGLPEASKSRRSLSEVKHWLLEGLPGTHIAAAPLLREMVSAATLTDEGRMVAHDSGSMTLSSRAPADLSLDERDDLLTRYPDDILIYMMTFLQPQDVIALSETCRLMCALASYSTIWKVFYFAEPGWYINEAPIQHHIDISLPSWASSSIRSEPSFDSPAISLRVAAQKFAESPITPAKQSLSQLLSSSASSRNSGRRTPASLGGGANSSRFLDASADTILDWRTIYKERDELERRWAHGEPTHVTLLQVHEDAVYCCYMYGNKIVTGSRDQSIKFWDHHAGSGKDPVLIHHIPKAHRLSVLCMQVDPEDAKYRGLMVSGSSDANIIVWALRGFLSAEEEYKSTASTTRSLRSSSRLKKPKQIAVLSGHKAGVLDLFLSPDKSKIVSW</sequence>
<evidence type="ECO:0000313" key="2">
    <source>
        <dbReference type="Proteomes" id="UP001241377"/>
    </source>
</evidence>
<gene>
    <name evidence="1" type="ORF">QFC19_001732</name>
</gene>
<reference evidence="1" key="1">
    <citation type="submission" date="2023-04" db="EMBL/GenBank/DDBJ databases">
        <title>Draft Genome sequencing of Naganishia species isolated from polar environments using Oxford Nanopore Technology.</title>
        <authorList>
            <person name="Leo P."/>
            <person name="Venkateswaran K."/>
        </authorList>
    </citation>
    <scope>NUCLEOTIDE SEQUENCE</scope>
    <source>
        <strain evidence="1">MNA-CCFEE 5261</strain>
    </source>
</reference>
<organism evidence="1 2">
    <name type="scientific">Naganishia cerealis</name>
    <dbReference type="NCBI Taxonomy" id="610337"/>
    <lineage>
        <taxon>Eukaryota</taxon>
        <taxon>Fungi</taxon>
        <taxon>Dikarya</taxon>
        <taxon>Basidiomycota</taxon>
        <taxon>Agaricomycotina</taxon>
        <taxon>Tremellomycetes</taxon>
        <taxon>Filobasidiales</taxon>
        <taxon>Filobasidiaceae</taxon>
        <taxon>Naganishia</taxon>
    </lineage>
</organism>
<protein>
    <submittedName>
        <fullName evidence="1">Uncharacterized protein</fullName>
    </submittedName>
</protein>
<comment type="caution">
    <text evidence="1">The sequence shown here is derived from an EMBL/GenBank/DDBJ whole genome shotgun (WGS) entry which is preliminary data.</text>
</comment>
<evidence type="ECO:0000313" key="1">
    <source>
        <dbReference type="EMBL" id="KAJ9110062.1"/>
    </source>
</evidence>
<proteinExistence type="predicted"/>